<evidence type="ECO:0000259" key="1">
    <source>
        <dbReference type="Pfam" id="PF00668"/>
    </source>
</evidence>
<protein>
    <recommendedName>
        <fullName evidence="1">Condensation domain-containing protein</fullName>
    </recommendedName>
</protein>
<proteinExistence type="predicted"/>
<dbReference type="EMBL" id="CAJNOM010001219">
    <property type="protein sequence ID" value="CAF1598851.1"/>
    <property type="molecule type" value="Genomic_DNA"/>
</dbReference>
<dbReference type="Pfam" id="PF00668">
    <property type="entry name" value="Condensation"/>
    <property type="match status" value="1"/>
</dbReference>
<gene>
    <name evidence="2" type="ORF">BJG266_LOCUS35251</name>
    <name evidence="3" type="ORF">QVE165_LOCUS52311</name>
</gene>
<dbReference type="GO" id="GO:0044550">
    <property type="term" value="P:secondary metabolite biosynthetic process"/>
    <property type="evidence" value="ECO:0007669"/>
    <property type="project" value="TreeGrafter"/>
</dbReference>
<sequence length="204" mass="24365">MYDEKCNSQIYHLDQGLVFRCHILYYKQISSNNLLCDKDRIIFNFHHVLFDFPSMKIFLHDLNQAYMTNQLPINHNTDLRYLDYALIEQQMPMTSANLSCDFLNYALTNNIELQHLALAAYYMFLFKLTNGERDICIGMNTHTRYKYEFKSIIGLYENLIPLRCQLDRDDSFRQLVEYVQEMATNCMKYSYFPLQHILAQHSDC</sequence>
<dbReference type="OrthoDB" id="416786at2759"/>
<dbReference type="InterPro" id="IPR023213">
    <property type="entry name" value="CAT-like_dom_sf"/>
</dbReference>
<comment type="caution">
    <text evidence="2">The sequence shown here is derived from an EMBL/GenBank/DDBJ whole genome shotgun (WGS) entry which is preliminary data.</text>
</comment>
<feature type="domain" description="Condensation" evidence="1">
    <location>
        <begin position="106"/>
        <end position="199"/>
    </location>
</feature>
<dbReference type="PANTHER" id="PTHR45527">
    <property type="entry name" value="NONRIBOSOMAL PEPTIDE SYNTHETASE"/>
    <property type="match status" value="1"/>
</dbReference>
<evidence type="ECO:0000313" key="4">
    <source>
        <dbReference type="Proteomes" id="UP000663832"/>
    </source>
</evidence>
<reference evidence="2" key="1">
    <citation type="submission" date="2021-02" db="EMBL/GenBank/DDBJ databases">
        <authorList>
            <person name="Nowell W R."/>
        </authorList>
    </citation>
    <scope>NUCLEOTIDE SEQUENCE</scope>
</reference>
<dbReference type="GO" id="GO:0043041">
    <property type="term" value="P:amino acid activation for nonribosomal peptide biosynthetic process"/>
    <property type="evidence" value="ECO:0007669"/>
    <property type="project" value="TreeGrafter"/>
</dbReference>
<dbReference type="Proteomes" id="UP000663832">
    <property type="component" value="Unassembled WGS sequence"/>
</dbReference>
<name>A0A815HLG6_9BILA</name>
<dbReference type="Gene3D" id="3.30.559.10">
    <property type="entry name" value="Chloramphenicol acetyltransferase-like domain"/>
    <property type="match status" value="1"/>
</dbReference>
<accession>A0A815HLG6</accession>
<dbReference type="Gene3D" id="3.30.559.30">
    <property type="entry name" value="Nonribosomal peptide synthetase, condensation domain"/>
    <property type="match status" value="1"/>
</dbReference>
<evidence type="ECO:0000313" key="5">
    <source>
        <dbReference type="Proteomes" id="UP000663877"/>
    </source>
</evidence>
<evidence type="ECO:0000313" key="3">
    <source>
        <dbReference type="EMBL" id="CAF1598851.1"/>
    </source>
</evidence>
<dbReference type="GO" id="GO:0003824">
    <property type="term" value="F:catalytic activity"/>
    <property type="evidence" value="ECO:0007669"/>
    <property type="project" value="InterPro"/>
</dbReference>
<keyword evidence="4" id="KW-1185">Reference proteome</keyword>
<evidence type="ECO:0000313" key="2">
    <source>
        <dbReference type="EMBL" id="CAF1356518.1"/>
    </source>
</evidence>
<dbReference type="InterPro" id="IPR001242">
    <property type="entry name" value="Condensation_dom"/>
</dbReference>
<dbReference type="SUPFAM" id="SSF52777">
    <property type="entry name" value="CoA-dependent acyltransferases"/>
    <property type="match status" value="2"/>
</dbReference>
<dbReference type="EMBL" id="CAJNOI010000867">
    <property type="protein sequence ID" value="CAF1356518.1"/>
    <property type="molecule type" value="Genomic_DNA"/>
</dbReference>
<dbReference type="Proteomes" id="UP000663877">
    <property type="component" value="Unassembled WGS sequence"/>
</dbReference>
<organism evidence="2 5">
    <name type="scientific">Adineta steineri</name>
    <dbReference type="NCBI Taxonomy" id="433720"/>
    <lineage>
        <taxon>Eukaryota</taxon>
        <taxon>Metazoa</taxon>
        <taxon>Spiralia</taxon>
        <taxon>Gnathifera</taxon>
        <taxon>Rotifera</taxon>
        <taxon>Eurotatoria</taxon>
        <taxon>Bdelloidea</taxon>
        <taxon>Adinetida</taxon>
        <taxon>Adinetidae</taxon>
        <taxon>Adineta</taxon>
    </lineage>
</organism>
<dbReference type="GO" id="GO:0005737">
    <property type="term" value="C:cytoplasm"/>
    <property type="evidence" value="ECO:0007669"/>
    <property type="project" value="TreeGrafter"/>
</dbReference>
<dbReference type="PANTHER" id="PTHR45527:SF1">
    <property type="entry name" value="FATTY ACID SYNTHASE"/>
    <property type="match status" value="1"/>
</dbReference>
<dbReference type="AlphaFoldDB" id="A0A815HLG6"/>
<dbReference type="GO" id="GO:0031177">
    <property type="term" value="F:phosphopantetheine binding"/>
    <property type="evidence" value="ECO:0007669"/>
    <property type="project" value="TreeGrafter"/>
</dbReference>